<keyword evidence="1" id="KW-0808">Transferase</keyword>
<dbReference type="EMBL" id="JAAOYO010000001">
    <property type="protein sequence ID" value="NII39778.1"/>
    <property type="molecule type" value="Genomic_DNA"/>
</dbReference>
<name>A0ABX0T6H7_9MICO</name>
<dbReference type="InterPro" id="IPR050832">
    <property type="entry name" value="Bact_Acetyltransf"/>
</dbReference>
<dbReference type="SUPFAM" id="SSF55729">
    <property type="entry name" value="Acyl-CoA N-acyltransferases (Nat)"/>
    <property type="match status" value="1"/>
</dbReference>
<evidence type="ECO:0000313" key="4">
    <source>
        <dbReference type="EMBL" id="NII39778.1"/>
    </source>
</evidence>
<sequence length="166" mass="17651">MTNDDLDLVLRPFRSEDATSVVSWFRGHADALAVAGTGAPWPYRAADLVTASGGPERVPFTLVAHGDDATVLGHVAVVRVTQTTGRLARIVLAPSLRGRGRSAALVRLAMAEARALGLDELALFVVPGNEPALRAYAAVGFTRSGPDPEHPEYVRLTRRLSGTMDP</sequence>
<dbReference type="Pfam" id="PF00583">
    <property type="entry name" value="Acetyltransf_1"/>
    <property type="match status" value="1"/>
</dbReference>
<dbReference type="Gene3D" id="3.40.630.30">
    <property type="match status" value="1"/>
</dbReference>
<evidence type="ECO:0000313" key="5">
    <source>
        <dbReference type="Proteomes" id="UP001318300"/>
    </source>
</evidence>
<proteinExistence type="predicted"/>
<dbReference type="PANTHER" id="PTHR43877">
    <property type="entry name" value="AMINOALKYLPHOSPHONATE N-ACETYLTRANSFERASE-RELATED-RELATED"/>
    <property type="match status" value="1"/>
</dbReference>
<dbReference type="Proteomes" id="UP001318300">
    <property type="component" value="Unassembled WGS sequence"/>
</dbReference>
<dbReference type="RefSeq" id="WP_166778925.1">
    <property type="nucleotide sequence ID" value="NZ_JAAOYO010000001.1"/>
</dbReference>
<gene>
    <name evidence="4" type="ORF">E9228_000397</name>
</gene>
<keyword evidence="2" id="KW-0012">Acyltransferase</keyword>
<dbReference type="PANTHER" id="PTHR43877:SF2">
    <property type="entry name" value="AMINOALKYLPHOSPHONATE N-ACETYLTRANSFERASE-RELATED"/>
    <property type="match status" value="1"/>
</dbReference>
<evidence type="ECO:0000259" key="3">
    <source>
        <dbReference type="PROSITE" id="PS51186"/>
    </source>
</evidence>
<dbReference type="InterPro" id="IPR000182">
    <property type="entry name" value="GNAT_dom"/>
</dbReference>
<dbReference type="InterPro" id="IPR016181">
    <property type="entry name" value="Acyl_CoA_acyltransferase"/>
</dbReference>
<keyword evidence="5" id="KW-1185">Reference proteome</keyword>
<feature type="domain" description="N-acetyltransferase" evidence="3">
    <location>
        <begin position="8"/>
        <end position="159"/>
    </location>
</feature>
<evidence type="ECO:0000256" key="1">
    <source>
        <dbReference type="ARBA" id="ARBA00022679"/>
    </source>
</evidence>
<reference evidence="4 5" key="1">
    <citation type="submission" date="2020-03" db="EMBL/GenBank/DDBJ databases">
        <title>Above-ground endophytic microbial communities from plants in different locations in the United States.</title>
        <authorList>
            <person name="Frank C."/>
        </authorList>
    </citation>
    <scope>NUCLEOTIDE SEQUENCE [LARGE SCALE GENOMIC DNA]</scope>
    <source>
        <strain evidence="4 5">WW7</strain>
    </source>
</reference>
<organism evidence="4 5">
    <name type="scientific">Curtobacterium salicis</name>
    <dbReference type="NCBI Taxonomy" id="1779862"/>
    <lineage>
        <taxon>Bacteria</taxon>
        <taxon>Bacillati</taxon>
        <taxon>Actinomycetota</taxon>
        <taxon>Actinomycetes</taxon>
        <taxon>Micrococcales</taxon>
        <taxon>Microbacteriaceae</taxon>
        <taxon>Curtobacterium</taxon>
    </lineage>
</organism>
<dbReference type="PROSITE" id="PS51186">
    <property type="entry name" value="GNAT"/>
    <property type="match status" value="1"/>
</dbReference>
<comment type="caution">
    <text evidence="4">The sequence shown here is derived from an EMBL/GenBank/DDBJ whole genome shotgun (WGS) entry which is preliminary data.</text>
</comment>
<accession>A0ABX0T6H7</accession>
<evidence type="ECO:0000256" key="2">
    <source>
        <dbReference type="ARBA" id="ARBA00023315"/>
    </source>
</evidence>
<protein>
    <submittedName>
        <fullName evidence="4">RimJ/RimL family protein N-acetyltransferase</fullName>
    </submittedName>
</protein>
<dbReference type="CDD" id="cd04301">
    <property type="entry name" value="NAT_SF"/>
    <property type="match status" value="1"/>
</dbReference>